<dbReference type="AlphaFoldDB" id="A0A437QP04"/>
<dbReference type="SUPFAM" id="SSF54001">
    <property type="entry name" value="Cysteine proteinases"/>
    <property type="match status" value="1"/>
</dbReference>
<keyword evidence="4" id="KW-1185">Reference proteome</keyword>
<dbReference type="Gene3D" id="3.10.620.30">
    <property type="match status" value="1"/>
</dbReference>
<comment type="caution">
    <text evidence="3">The sequence shown here is derived from an EMBL/GenBank/DDBJ whole genome shotgun (WGS) entry which is preliminary data.</text>
</comment>
<dbReference type="EMBL" id="SADE01000002">
    <property type="protein sequence ID" value="RVU36205.1"/>
    <property type="molecule type" value="Genomic_DNA"/>
</dbReference>
<feature type="region of interest" description="Disordered" evidence="1">
    <location>
        <begin position="1"/>
        <end position="33"/>
    </location>
</feature>
<gene>
    <name evidence="3" type="ORF">EOI86_13360</name>
</gene>
<evidence type="ECO:0000259" key="2">
    <source>
        <dbReference type="SMART" id="SM00460"/>
    </source>
</evidence>
<evidence type="ECO:0000256" key="1">
    <source>
        <dbReference type="SAM" id="MobiDB-lite"/>
    </source>
</evidence>
<dbReference type="Proteomes" id="UP000287447">
    <property type="component" value="Unassembled WGS sequence"/>
</dbReference>
<dbReference type="InterPro" id="IPR002931">
    <property type="entry name" value="Transglutaminase-like"/>
</dbReference>
<feature type="domain" description="Transglutaminase-like" evidence="2">
    <location>
        <begin position="125"/>
        <end position="189"/>
    </location>
</feature>
<evidence type="ECO:0000313" key="4">
    <source>
        <dbReference type="Proteomes" id="UP000287447"/>
    </source>
</evidence>
<reference evidence="4" key="1">
    <citation type="submission" date="2019-01" db="EMBL/GenBank/DDBJ databases">
        <title>Gri0909 isolated from a small marine red alga.</title>
        <authorList>
            <person name="Kim J."/>
            <person name="Jeong S.E."/>
            <person name="Jeon C.O."/>
        </authorList>
    </citation>
    <scope>NUCLEOTIDE SEQUENCE [LARGE SCALE GENOMIC DNA]</scope>
    <source>
        <strain evidence="4">Gri0909</strain>
    </source>
</reference>
<dbReference type="Pfam" id="PF01841">
    <property type="entry name" value="Transglut_core"/>
    <property type="match status" value="1"/>
</dbReference>
<name>A0A437QP04_9PROT</name>
<proteinExistence type="predicted"/>
<accession>A0A437QP04</accession>
<evidence type="ECO:0000313" key="3">
    <source>
        <dbReference type="EMBL" id="RVU36205.1"/>
    </source>
</evidence>
<organism evidence="3 4">
    <name type="scientific">Hwanghaeella grinnelliae</name>
    <dbReference type="NCBI Taxonomy" id="2500179"/>
    <lineage>
        <taxon>Bacteria</taxon>
        <taxon>Pseudomonadati</taxon>
        <taxon>Pseudomonadota</taxon>
        <taxon>Alphaproteobacteria</taxon>
        <taxon>Rhodospirillales</taxon>
        <taxon>Rhodospirillaceae</taxon>
        <taxon>Hwanghaeella</taxon>
    </lineage>
</organism>
<protein>
    <submittedName>
        <fullName evidence="3">Transglutaminase domain-containing protein</fullName>
    </submittedName>
</protein>
<dbReference type="InterPro" id="IPR038765">
    <property type="entry name" value="Papain-like_cys_pep_sf"/>
</dbReference>
<dbReference type="SMART" id="SM00460">
    <property type="entry name" value="TGc"/>
    <property type="match status" value="1"/>
</dbReference>
<sequence>MGRPGLRPRERSNHRRLPLHADGSVAKRGGKRAVTQPENLPFFRQHGLYTDPHGRRGLISGLGQDPAQLCSLVQGLLIHDHFGAEIYEAPPKNIATASRDTLPVSDRLAQLVARNDGAGLPALPTDKRLVGTCRDFALMLCAFFRENGVPARLRCGFANYLGGDQYEDHWLVEYWMESEGRWAKADAQLDNVHRAHLNVDFDIADVPEYRFIVGRRAWELARTDAMNPDWFGHGQDRGLWFIRVNLARDLMALCKHEVSPWDDWRKMSESERMLDETTLAEAAWMDDKIRTIETGVLEARAGLSP</sequence>